<dbReference type="Proteomes" id="UP000293952">
    <property type="component" value="Unassembled WGS sequence"/>
</dbReference>
<dbReference type="OrthoDB" id="9760715at2"/>
<dbReference type="RefSeq" id="WP_130094342.1">
    <property type="nucleotide sequence ID" value="NZ_SETE01000005.1"/>
</dbReference>
<sequence>MEKQNTEEQLKEVIEKATHKELIKFIEVQCGVNEQFKNLFLSSFAHLNDNQSKEFYNQQIRLVLESVMDRHDFIGWYQMKYLLRGIDPIVAISENQFKNENYKVAINICSALLEEMTEAIQFSDDSGGDIGGIIENAYQMLLDISTKNISADLKKELFDYCIFTFNKGLFKGWSWHIGMLTIAYNLIDSITDIDIILNCLDTMQDKYERKNAQNFKLEILEKHKGKEEVQNFIELHIDNPTIRKDEIEKAVENQDFNRAKQLLLDGIKFDQEDRPGLVNEWYDLLLKIAQFQNDKSKLIEYARYLFINSFKPKVDYYEILKQNVAKKEWKELLEDLISEISPKKSWNYSEKVRSIFIKEQWWDRLFLMLKENLSLENIANNEEYLSKDYNEELIKLYKERISSYLERFEGRNNYKTACSYLKRMKKLSDLEGFIAFVNSIKTTYPKRKALLDELNKLV</sequence>
<comment type="caution">
    <text evidence="1">The sequence shown here is derived from an EMBL/GenBank/DDBJ whole genome shotgun (WGS) entry which is preliminary data.</text>
</comment>
<keyword evidence="2" id="KW-1185">Reference proteome</keyword>
<proteinExistence type="predicted"/>
<dbReference type="AlphaFoldDB" id="A0A4Q4KIL0"/>
<protein>
    <submittedName>
        <fullName evidence="1">Uncharacterized protein</fullName>
    </submittedName>
</protein>
<accession>A0A4Q4KIL0</accession>
<evidence type="ECO:0000313" key="1">
    <source>
        <dbReference type="EMBL" id="RYM33005.1"/>
    </source>
</evidence>
<evidence type="ECO:0000313" key="2">
    <source>
        <dbReference type="Proteomes" id="UP000293952"/>
    </source>
</evidence>
<organism evidence="1 2">
    <name type="scientific">Brumimicrobium glaciale</name>
    <dbReference type="NCBI Taxonomy" id="200475"/>
    <lineage>
        <taxon>Bacteria</taxon>
        <taxon>Pseudomonadati</taxon>
        <taxon>Bacteroidota</taxon>
        <taxon>Flavobacteriia</taxon>
        <taxon>Flavobacteriales</taxon>
        <taxon>Crocinitomicaceae</taxon>
        <taxon>Brumimicrobium</taxon>
    </lineage>
</organism>
<dbReference type="EMBL" id="SETE01000005">
    <property type="protein sequence ID" value="RYM33005.1"/>
    <property type="molecule type" value="Genomic_DNA"/>
</dbReference>
<reference evidence="1 2" key="1">
    <citation type="submission" date="2019-02" db="EMBL/GenBank/DDBJ databases">
        <title>Genome sequence of the sea-ice species Brumimicrobium glaciale.</title>
        <authorList>
            <person name="Bowman J.P."/>
        </authorList>
    </citation>
    <scope>NUCLEOTIDE SEQUENCE [LARGE SCALE GENOMIC DNA]</scope>
    <source>
        <strain evidence="1 2">IC156</strain>
    </source>
</reference>
<gene>
    <name evidence="1" type="ORF">ERX46_13215</name>
</gene>
<name>A0A4Q4KIL0_9FLAO</name>